<dbReference type="EMBL" id="MT631147">
    <property type="protein sequence ID" value="QNO45733.1"/>
    <property type="molecule type" value="Genomic_DNA"/>
</dbReference>
<evidence type="ECO:0000313" key="5">
    <source>
        <dbReference type="EMBL" id="QNO42457.1"/>
    </source>
</evidence>
<dbReference type="EMBL" id="MT630729">
    <property type="protein sequence ID" value="QNO42298.1"/>
    <property type="molecule type" value="Genomic_DNA"/>
</dbReference>
<dbReference type="EMBL" id="MT630650">
    <property type="protein sequence ID" value="QNO41541.1"/>
    <property type="molecule type" value="Genomic_DNA"/>
</dbReference>
<evidence type="ECO:0000313" key="11">
    <source>
        <dbReference type="EMBL" id="QNO45733.1"/>
    </source>
</evidence>
<evidence type="ECO:0000313" key="2">
    <source>
        <dbReference type="EMBL" id="QNO41541.1"/>
    </source>
</evidence>
<reference evidence="4" key="1">
    <citation type="submission" date="2020-06" db="EMBL/GenBank/DDBJ databases">
        <title>Unique genomic features of the anaerobic methanotrophic archaea.</title>
        <authorList>
            <person name="Chadwick G.L."/>
            <person name="Skennerton C.T."/>
            <person name="Laso-Perez R."/>
            <person name="Leu A.O."/>
            <person name="Speth D.R."/>
            <person name="Yu H."/>
            <person name="Morgan-Lang C."/>
            <person name="Hatzenpichler R."/>
            <person name="Goudeau D."/>
            <person name="Malmstrom R."/>
            <person name="Brazelton W.J."/>
            <person name="Woyke T."/>
            <person name="Hallam S.J."/>
            <person name="Tyson G.W."/>
            <person name="Wegener G."/>
            <person name="Boetius A."/>
            <person name="Orphan V."/>
        </authorList>
    </citation>
    <scope>NUCLEOTIDE SEQUENCE</scope>
</reference>
<dbReference type="AlphaFoldDB" id="A0A7G9Y2R4"/>
<evidence type="ECO:0000313" key="3">
    <source>
        <dbReference type="EMBL" id="QNO42055.1"/>
    </source>
</evidence>
<dbReference type="EMBL" id="MT630792">
    <property type="protein sequence ID" value="QNO43133.1"/>
    <property type="molecule type" value="Genomic_DNA"/>
</dbReference>
<organism evidence="4">
    <name type="scientific">Candidatus Methanogaster sp. ANME-2c ERB4</name>
    <dbReference type="NCBI Taxonomy" id="2759911"/>
    <lineage>
        <taxon>Archaea</taxon>
        <taxon>Methanobacteriati</taxon>
        <taxon>Methanobacteriota</taxon>
        <taxon>Stenosarchaea group</taxon>
        <taxon>Methanomicrobia</taxon>
        <taxon>Methanosarcinales</taxon>
        <taxon>ANME-2 cluster</taxon>
        <taxon>Candidatus Methanogasteraceae</taxon>
        <taxon>Candidatus Methanogaster</taxon>
    </lineage>
</organism>
<evidence type="ECO:0000313" key="7">
    <source>
        <dbReference type="EMBL" id="QNO42839.1"/>
    </source>
</evidence>
<evidence type="ECO:0000313" key="6">
    <source>
        <dbReference type="EMBL" id="QNO42693.1"/>
    </source>
</evidence>
<gene>
    <name evidence="8" type="ORF">ABGNOHFO_00027</name>
    <name evidence="11" type="ORF">GCLFFNCO_00012</name>
    <name evidence="7" type="ORF">KIACKMEK_00006</name>
    <name evidence="5" type="ORF">LBOOMNCC_00010</name>
    <name evidence="6" type="ORF">LJMFLAAN_00004</name>
    <name evidence="9" type="ORF">LNNHMJAE_00008</name>
    <name evidence="2" type="ORF">MPGNBCFJ_00005</name>
    <name evidence="3" type="ORF">NIICAKKE_00005</name>
    <name evidence="4" type="ORF">OEDCDHIP_00015</name>
    <name evidence="10" type="ORF">OFNMPKFA_00005</name>
</gene>
<dbReference type="EMBL" id="MT630756">
    <property type="protein sequence ID" value="QNO42693.1"/>
    <property type="molecule type" value="Genomic_DNA"/>
</dbReference>
<evidence type="ECO:0000313" key="8">
    <source>
        <dbReference type="EMBL" id="QNO43008.1"/>
    </source>
</evidence>
<accession>A0A7G9Y2R4</accession>
<sequence>MKKLFRDAAAYLGFPWAQPAKPSARSTTSSGFIETSAITDGILEDMFRRNQAAHMVVDDVAKDAVAEVEFRSPEDAELKAWNAEAQKIFEKFIILPMTRAVFFARLYGFAGVLVGYSDGKKLDEVVKGTPQIQYLQVIPKTWVKDIHAKKDADGNLMLPVELDYYELNISSSTQKIDASRIIHIRNPFIDEESLEGESSLICLFDILTSLKNMDWATGQTMWRNAGGMPVFIAPNSSDPQAQIDAIDEATADINAMTVLTMPNGTEVVHGSTTGALNPKNYYAVIMEQLAMGSRIPVSILRGSVAGALSASEKDRKDYYELLHEIQKSQVTPAVRDLLERFQASGQLSEQEFMLKWKEAPTVILEESMSNLYAAQTAQVEAETQTELKKLGDDDL</sequence>
<name>A0A7G9Y2R4_9EURY</name>
<dbReference type="EMBL" id="MT630785">
    <property type="protein sequence ID" value="QNO43008.1"/>
    <property type="molecule type" value="Genomic_DNA"/>
</dbReference>
<protein>
    <recommendedName>
        <fullName evidence="1">Anti-CBASS protein Acb1-like N-terminal domain-containing protein</fullName>
    </recommendedName>
</protein>
<dbReference type="EMBL" id="MT630809">
    <property type="protein sequence ID" value="QNO43316.1"/>
    <property type="molecule type" value="Genomic_DNA"/>
</dbReference>
<proteinExistence type="predicted"/>
<dbReference type="EMBL" id="MT630742">
    <property type="protein sequence ID" value="QNO42457.1"/>
    <property type="molecule type" value="Genomic_DNA"/>
</dbReference>
<evidence type="ECO:0000313" key="4">
    <source>
        <dbReference type="EMBL" id="QNO42298.1"/>
    </source>
</evidence>
<dbReference type="EMBL" id="MT630704">
    <property type="protein sequence ID" value="QNO42055.1"/>
    <property type="molecule type" value="Genomic_DNA"/>
</dbReference>
<evidence type="ECO:0000259" key="1">
    <source>
        <dbReference type="Pfam" id="PF06381"/>
    </source>
</evidence>
<feature type="domain" description="Anti-CBASS protein Acb1-like N-terminal" evidence="1">
    <location>
        <begin position="44"/>
        <end position="356"/>
    </location>
</feature>
<dbReference type="InterPro" id="IPR024459">
    <property type="entry name" value="Acb1-like_N"/>
</dbReference>
<dbReference type="EMBL" id="MT630772">
    <property type="protein sequence ID" value="QNO42839.1"/>
    <property type="molecule type" value="Genomic_DNA"/>
</dbReference>
<evidence type="ECO:0000313" key="10">
    <source>
        <dbReference type="EMBL" id="QNO43316.1"/>
    </source>
</evidence>
<evidence type="ECO:0000313" key="9">
    <source>
        <dbReference type="EMBL" id="QNO43133.1"/>
    </source>
</evidence>
<dbReference type="Pfam" id="PF06381">
    <property type="entry name" value="Phage_portal_3"/>
    <property type="match status" value="1"/>
</dbReference>